<evidence type="ECO:0000313" key="1">
    <source>
        <dbReference type="EMBL" id="VFA81831.1"/>
    </source>
</evidence>
<comment type="caution">
    <text evidence="1">The sequence shown here is derived from an EMBL/GenBank/DDBJ whole genome shotgun (WGS) entry which is preliminary data.</text>
</comment>
<sequence length="73" mass="8692">MNDKQLQMIQFEKNWYPLGGGSAKQITEEFGVSDRDFFAELDRLVDTDPPETLSDSELRRMRQVIKRRLWMAR</sequence>
<gene>
    <name evidence="1" type="ORF">NCTC8139_00735</name>
</gene>
<dbReference type="AlphaFoldDB" id="A0ABD7UYW1"/>
<organism evidence="1 2">
    <name type="scientific">Gordonia paraffinivorans</name>
    <dbReference type="NCBI Taxonomy" id="175628"/>
    <lineage>
        <taxon>Bacteria</taxon>
        <taxon>Bacillati</taxon>
        <taxon>Actinomycetota</taxon>
        <taxon>Actinomycetes</taxon>
        <taxon>Mycobacteriales</taxon>
        <taxon>Gordoniaceae</taxon>
        <taxon>Gordonia</taxon>
    </lineage>
</organism>
<dbReference type="Pfam" id="PF11662">
    <property type="entry name" value="DUF3263"/>
    <property type="match status" value="1"/>
</dbReference>
<dbReference type="InterPro" id="IPR021678">
    <property type="entry name" value="DUF3263"/>
</dbReference>
<protein>
    <submittedName>
        <fullName evidence="1">Protein of uncharacterized function (DUF3263)</fullName>
    </submittedName>
</protein>
<dbReference type="GeneID" id="60748779"/>
<reference evidence="1 2" key="1">
    <citation type="submission" date="2019-02" db="EMBL/GenBank/DDBJ databases">
        <authorList>
            <consortium name="Pathogen Informatics"/>
        </authorList>
    </citation>
    <scope>NUCLEOTIDE SEQUENCE [LARGE SCALE GENOMIC DNA]</scope>
    <source>
        <strain evidence="1 2">3012STDY6756503</strain>
    </source>
</reference>
<dbReference type="Proteomes" id="UP000360750">
    <property type="component" value="Unassembled WGS sequence"/>
</dbReference>
<dbReference type="RefSeq" id="WP_109236985.1">
    <property type="nucleotide sequence ID" value="NZ_CAACYD010000005.1"/>
</dbReference>
<proteinExistence type="predicted"/>
<dbReference type="EMBL" id="CAACYD010000005">
    <property type="protein sequence ID" value="VFA81831.1"/>
    <property type="molecule type" value="Genomic_DNA"/>
</dbReference>
<evidence type="ECO:0000313" key="2">
    <source>
        <dbReference type="Proteomes" id="UP000360750"/>
    </source>
</evidence>
<name>A0ABD7UYW1_9ACTN</name>
<accession>A0ABD7UYW1</accession>